<dbReference type="CDD" id="cd18791">
    <property type="entry name" value="SF2_C_RHA"/>
    <property type="match status" value="1"/>
</dbReference>
<dbReference type="Gene3D" id="1.20.120.1080">
    <property type="match status" value="1"/>
</dbReference>
<dbReference type="InterPro" id="IPR003593">
    <property type="entry name" value="AAA+_ATPase"/>
</dbReference>
<dbReference type="SMART" id="SM00847">
    <property type="entry name" value="HA2"/>
    <property type="match status" value="1"/>
</dbReference>
<keyword evidence="12" id="KW-1185">Reference proteome</keyword>
<dbReference type="RefSeq" id="XP_034237620.1">
    <property type="nucleotide sequence ID" value="XM_034381729.1"/>
</dbReference>
<evidence type="ECO:0000313" key="13">
    <source>
        <dbReference type="RefSeq" id="XP_034237620.1"/>
    </source>
</evidence>
<dbReference type="SMART" id="SM00382">
    <property type="entry name" value="AAA"/>
    <property type="match status" value="1"/>
</dbReference>
<dbReference type="InterPro" id="IPR056371">
    <property type="entry name" value="DHX37-like_C"/>
</dbReference>
<dbReference type="Pfam" id="PF04408">
    <property type="entry name" value="WHD_HA2"/>
    <property type="match status" value="1"/>
</dbReference>
<dbReference type="InterPro" id="IPR048333">
    <property type="entry name" value="HA2_WH"/>
</dbReference>
<evidence type="ECO:0000256" key="7">
    <source>
        <dbReference type="SAM" id="Coils"/>
    </source>
</evidence>
<dbReference type="InterPro" id="IPR011709">
    <property type="entry name" value="DEAD-box_helicase_OB_fold"/>
</dbReference>
<dbReference type="FunCoup" id="A0A6P8YKQ6">
    <property type="interactions" value="2358"/>
</dbReference>
<evidence type="ECO:0000256" key="9">
    <source>
        <dbReference type="SAM" id="SignalP"/>
    </source>
</evidence>
<sequence>MAESCWCDLHVCFVQLILFLEQKTPVSSKMGKAEKKYNWKARQVKNTVIDNAETSKIKLDIDTQGKETYDAANPLVIPSQKRKTQLVKNAGTITKVLSRKQRKRLEKIVDKKKKKENRSQLLQALSEVQANPETMKELTSIAAVQTKGRRKIFLEQEASTDPRDNLKRSADEIQGDSRSSLNSISGSKRRKALLKAGLWRPEEEKKASNNLNVIGFEESSSDESSEAEEEEMKEDPEDDDENGQVEDDEGAEEIPDDIMTEAKDSEDSEKNQEAPDLNGTSKIEDCKIKTETDKECPNEEDESNKKSLAPKMKSIPSKPAIFVPVNRSPAIQEARMKLPVLAEEQAIMEAISENPVVLIAGETGSGKTTQVPQFLYEAGYARDGKLIGVTEPRRVAAISMARRVGEELDLTSKEVSYLIRFEGNVTDDTKIKFMTDGVLLKEIQNDFLLTKYSVIILDEAHERSVYTDILIGLLSRIVPLRLKRGNPLKLIIMSATLRLEDFIENPRLFRITPPVIKVETRQFPVTIHFNKRTNPDYCLEAFRKVCKIHAQLPDGGILVFLTGQREVNTLVRKLKTAFPLKGRNLKKVLKEKSERAVPKGNNTEEDNEEEVELDMERAIQKARKHMKQKHQMALPSVNLDEYDVIPDDTESDLFGDDFDENSDDEGLDDAEVLQKTTTQPMWVLPLYSILPTHEQARVFQPPPEGCRLCVVATNVAETSLTIPNVKYVVDSGKWKSRMYDKVTGISSFDVDWCSKASANQRAGRAGRTGPGHCYRLYSSAVFNDTFPLYTTPEIQRKPVDDLVLQMKAMSIHKVVNFPFPTPPDLIQLKIAERRLRLLGALSALKPGTEDDFSGKLTPLGQSISLFPVSPRFGKMLALSQQHDLLALTVCLVAALSVQEVLLEVSLTSGANEKEGSTQQKWRQMRRKWSGFGNSKLLGDPMILLRAVGAAEYAAEQGDLMGFCTNNGLRHKAIVEIRKLRVQLTNEVNLNVPNLNLGVDPNMPPPSDIQSKLLRQMMLSGLVDQVARRVDLDELKEGEDKRKWKHAYQIPEMESPVFLHSASVLRKDLPQWVVYQEIYETNKTYMRGVTAIEPEWLPVFAPALCNVSEPMMEPPPRYESETDRLLCHMSSTFGRSGWPLPIMELEFPPSLNRYKWFARFLLEGSVFPKLATFSKILLSTPATMVKTWANLQPRTEFLLKALVSKECDSAEKVRGVWKKEPHYLLDAYKQWLPESAQHKAVEVWPPL</sequence>
<feature type="compositionally biased region" description="Basic and acidic residues" evidence="8">
    <location>
        <begin position="160"/>
        <end position="171"/>
    </location>
</feature>
<feature type="region of interest" description="Disordered" evidence="8">
    <location>
        <begin position="154"/>
        <end position="187"/>
    </location>
</feature>
<dbReference type="Pfam" id="PF21010">
    <property type="entry name" value="HA2_C"/>
    <property type="match status" value="1"/>
</dbReference>
<dbReference type="GeneID" id="117643074"/>
<protein>
    <recommendedName>
        <fullName evidence="2">RNA helicase</fullName>
        <ecNumber evidence="2">3.6.4.13</ecNumber>
    </recommendedName>
</protein>
<feature type="coiled-coil region" evidence="7">
    <location>
        <begin position="601"/>
        <end position="628"/>
    </location>
</feature>
<dbReference type="AlphaFoldDB" id="A0A6P8YKQ6"/>
<reference evidence="13" key="1">
    <citation type="submission" date="2025-08" db="UniProtKB">
        <authorList>
            <consortium name="RefSeq"/>
        </authorList>
    </citation>
    <scope>IDENTIFICATION</scope>
    <source>
        <tissue evidence="13">Total insect</tissue>
    </source>
</reference>
<comment type="similarity">
    <text evidence="1">Belongs to the DEAD box helicase family. DEAH subfamily.</text>
</comment>
<dbReference type="Pfam" id="PF23362">
    <property type="entry name" value="DHX37_C"/>
    <property type="match status" value="1"/>
</dbReference>
<keyword evidence="3" id="KW-0547">Nucleotide-binding</keyword>
<dbReference type="InterPro" id="IPR027417">
    <property type="entry name" value="P-loop_NTPase"/>
</dbReference>
<dbReference type="SUPFAM" id="SSF52540">
    <property type="entry name" value="P-loop containing nucleoside triphosphate hydrolases"/>
    <property type="match status" value="1"/>
</dbReference>
<keyword evidence="9" id="KW-0732">Signal</keyword>
<keyword evidence="5 13" id="KW-0347">Helicase</keyword>
<feature type="coiled-coil region" evidence="7">
    <location>
        <begin position="98"/>
        <end position="131"/>
    </location>
</feature>
<dbReference type="PANTHER" id="PTHR18934:SF99">
    <property type="entry name" value="ATP-DEPENDENT RNA HELICASE DHX37-RELATED"/>
    <property type="match status" value="1"/>
</dbReference>
<evidence type="ECO:0000256" key="2">
    <source>
        <dbReference type="ARBA" id="ARBA00012552"/>
    </source>
</evidence>
<feature type="chain" id="PRO_5027848200" description="RNA helicase" evidence="9">
    <location>
        <begin position="29"/>
        <end position="1246"/>
    </location>
</feature>
<name>A0A6P8YKQ6_THRPL</name>
<dbReference type="GO" id="GO:0005730">
    <property type="term" value="C:nucleolus"/>
    <property type="evidence" value="ECO:0007669"/>
    <property type="project" value="TreeGrafter"/>
</dbReference>
<evidence type="ECO:0000313" key="12">
    <source>
        <dbReference type="Proteomes" id="UP000515158"/>
    </source>
</evidence>
<feature type="signal peptide" evidence="9">
    <location>
        <begin position="1"/>
        <end position="28"/>
    </location>
</feature>
<feature type="domain" description="Helicase ATP-binding" evidence="10">
    <location>
        <begin position="348"/>
        <end position="515"/>
    </location>
</feature>
<evidence type="ECO:0000256" key="4">
    <source>
        <dbReference type="ARBA" id="ARBA00022801"/>
    </source>
</evidence>
<dbReference type="GO" id="GO:0003724">
    <property type="term" value="F:RNA helicase activity"/>
    <property type="evidence" value="ECO:0007669"/>
    <property type="project" value="UniProtKB-EC"/>
</dbReference>
<dbReference type="InterPro" id="IPR001650">
    <property type="entry name" value="Helicase_C-like"/>
</dbReference>
<evidence type="ECO:0000256" key="5">
    <source>
        <dbReference type="ARBA" id="ARBA00022806"/>
    </source>
</evidence>
<dbReference type="GO" id="GO:0000462">
    <property type="term" value="P:maturation of SSU-rRNA from tricistronic rRNA transcript (SSU-rRNA, 5.8S rRNA, LSU-rRNA)"/>
    <property type="evidence" value="ECO:0007669"/>
    <property type="project" value="TreeGrafter"/>
</dbReference>
<dbReference type="SMART" id="SM00490">
    <property type="entry name" value="HELICc"/>
    <property type="match status" value="1"/>
</dbReference>
<feature type="compositionally biased region" description="Acidic residues" evidence="8">
    <location>
        <begin position="219"/>
        <end position="259"/>
    </location>
</feature>
<keyword evidence="4" id="KW-0378">Hydrolase</keyword>
<dbReference type="InterPro" id="IPR014001">
    <property type="entry name" value="Helicase_ATP-bd"/>
</dbReference>
<feature type="domain" description="Helicase C-terminal" evidence="11">
    <location>
        <begin position="638"/>
        <end position="810"/>
    </location>
</feature>
<dbReference type="EC" id="3.6.4.13" evidence="2"/>
<dbReference type="Proteomes" id="UP000515158">
    <property type="component" value="Unplaced"/>
</dbReference>
<dbReference type="CTD" id="31205"/>
<evidence type="ECO:0000259" key="10">
    <source>
        <dbReference type="PROSITE" id="PS51192"/>
    </source>
</evidence>
<dbReference type="GO" id="GO:0003723">
    <property type="term" value="F:RNA binding"/>
    <property type="evidence" value="ECO:0007669"/>
    <property type="project" value="TreeGrafter"/>
</dbReference>
<keyword evidence="6" id="KW-0067">ATP-binding</keyword>
<dbReference type="InterPro" id="IPR002464">
    <property type="entry name" value="DNA/RNA_helicase_DEAH_CS"/>
</dbReference>
<feature type="compositionally biased region" description="Basic and acidic residues" evidence="8">
    <location>
        <begin position="260"/>
        <end position="273"/>
    </location>
</feature>
<dbReference type="FunFam" id="3.40.50.300:FF:000895">
    <property type="entry name" value="probable ATP-dependent RNA helicase DHX37"/>
    <property type="match status" value="1"/>
</dbReference>
<dbReference type="Gene3D" id="3.40.50.300">
    <property type="entry name" value="P-loop containing nucleotide triphosphate hydrolases"/>
    <property type="match status" value="2"/>
</dbReference>
<dbReference type="GO" id="GO:0016787">
    <property type="term" value="F:hydrolase activity"/>
    <property type="evidence" value="ECO:0007669"/>
    <property type="project" value="UniProtKB-KW"/>
</dbReference>
<dbReference type="PROSITE" id="PS51194">
    <property type="entry name" value="HELICASE_CTER"/>
    <property type="match status" value="1"/>
</dbReference>
<organism evidence="13">
    <name type="scientific">Thrips palmi</name>
    <name type="common">Melon thrips</name>
    <dbReference type="NCBI Taxonomy" id="161013"/>
    <lineage>
        <taxon>Eukaryota</taxon>
        <taxon>Metazoa</taxon>
        <taxon>Ecdysozoa</taxon>
        <taxon>Arthropoda</taxon>
        <taxon>Hexapoda</taxon>
        <taxon>Insecta</taxon>
        <taxon>Pterygota</taxon>
        <taxon>Neoptera</taxon>
        <taxon>Paraneoptera</taxon>
        <taxon>Thysanoptera</taxon>
        <taxon>Terebrantia</taxon>
        <taxon>Thripoidea</taxon>
        <taxon>Thripidae</taxon>
        <taxon>Thrips</taxon>
    </lineage>
</organism>
<dbReference type="GO" id="GO:0005524">
    <property type="term" value="F:ATP binding"/>
    <property type="evidence" value="ECO:0007669"/>
    <property type="project" value="UniProtKB-KW"/>
</dbReference>
<dbReference type="KEGG" id="tpal:117643074"/>
<dbReference type="OrthoDB" id="10025033at2759"/>
<keyword evidence="7" id="KW-0175">Coiled coil</keyword>
<gene>
    <name evidence="13" type="primary">LOC117643074</name>
</gene>
<evidence type="ECO:0000256" key="1">
    <source>
        <dbReference type="ARBA" id="ARBA00008792"/>
    </source>
</evidence>
<dbReference type="InParanoid" id="A0A6P8YKQ6"/>
<dbReference type="InterPro" id="IPR007502">
    <property type="entry name" value="Helicase-assoc_dom"/>
</dbReference>
<dbReference type="PROSITE" id="PS51192">
    <property type="entry name" value="HELICASE_ATP_BIND_1"/>
    <property type="match status" value="1"/>
</dbReference>
<evidence type="ECO:0000256" key="6">
    <source>
        <dbReference type="ARBA" id="ARBA00022840"/>
    </source>
</evidence>
<proteinExistence type="inferred from homology"/>
<evidence type="ECO:0000256" key="8">
    <source>
        <dbReference type="SAM" id="MobiDB-lite"/>
    </source>
</evidence>
<dbReference type="CDD" id="cd17982">
    <property type="entry name" value="DEXHc_DHX37"/>
    <property type="match status" value="1"/>
</dbReference>
<feature type="region of interest" description="Disordered" evidence="8">
    <location>
        <begin position="209"/>
        <end position="311"/>
    </location>
</feature>
<feature type="compositionally biased region" description="Basic and acidic residues" evidence="8">
    <location>
        <begin position="282"/>
        <end position="297"/>
    </location>
</feature>
<dbReference type="FunFam" id="3.40.50.300:FF:003770">
    <property type="entry name" value="ATP-dependent RNA helicase DHR1, putative"/>
    <property type="match status" value="1"/>
</dbReference>
<evidence type="ECO:0000256" key="3">
    <source>
        <dbReference type="ARBA" id="ARBA00022741"/>
    </source>
</evidence>
<evidence type="ECO:0000259" key="11">
    <source>
        <dbReference type="PROSITE" id="PS51194"/>
    </source>
</evidence>
<dbReference type="InterPro" id="IPR011545">
    <property type="entry name" value="DEAD/DEAH_box_helicase_dom"/>
</dbReference>
<feature type="compositionally biased region" description="Polar residues" evidence="8">
    <location>
        <begin position="176"/>
        <end position="186"/>
    </location>
</feature>
<dbReference type="Pfam" id="PF07717">
    <property type="entry name" value="OB_NTP_bind"/>
    <property type="match status" value="1"/>
</dbReference>
<dbReference type="PANTHER" id="PTHR18934">
    <property type="entry name" value="ATP-DEPENDENT RNA HELICASE"/>
    <property type="match status" value="1"/>
</dbReference>
<accession>A0A6P8YKQ6</accession>
<dbReference type="Pfam" id="PF00271">
    <property type="entry name" value="Helicase_C"/>
    <property type="match status" value="1"/>
</dbReference>
<dbReference type="PROSITE" id="PS00690">
    <property type="entry name" value="DEAH_ATP_HELICASE"/>
    <property type="match status" value="1"/>
</dbReference>
<dbReference type="SMART" id="SM00487">
    <property type="entry name" value="DEXDc"/>
    <property type="match status" value="1"/>
</dbReference>
<dbReference type="Pfam" id="PF00270">
    <property type="entry name" value="DEAD"/>
    <property type="match status" value="1"/>
</dbReference>